<dbReference type="EMBL" id="FUIG01000046">
    <property type="protein sequence ID" value="SJM33996.1"/>
    <property type="molecule type" value="Genomic_DNA"/>
</dbReference>
<evidence type="ECO:0000313" key="2">
    <source>
        <dbReference type="Proteomes" id="UP000245698"/>
    </source>
</evidence>
<keyword evidence="2" id="KW-1185">Reference proteome</keyword>
<protein>
    <submittedName>
        <fullName evidence="1">Uncharacterized protein</fullName>
    </submittedName>
</protein>
<evidence type="ECO:0000313" key="1">
    <source>
        <dbReference type="EMBL" id="SJM33996.1"/>
    </source>
</evidence>
<dbReference type="AlphaFoldDB" id="A0A2P9AS63"/>
<organism evidence="1 2">
    <name type="scientific">Mesorhizobium delmotii</name>
    <dbReference type="NCBI Taxonomy" id="1631247"/>
    <lineage>
        <taxon>Bacteria</taxon>
        <taxon>Pseudomonadati</taxon>
        <taxon>Pseudomonadota</taxon>
        <taxon>Alphaproteobacteria</taxon>
        <taxon>Hyphomicrobiales</taxon>
        <taxon>Phyllobacteriaceae</taxon>
        <taxon>Mesorhizobium</taxon>
    </lineage>
</organism>
<reference evidence="2" key="1">
    <citation type="submission" date="2016-12" db="EMBL/GenBank/DDBJ databases">
        <authorList>
            <person name="Brunel B."/>
        </authorList>
    </citation>
    <scope>NUCLEOTIDE SEQUENCE [LARGE SCALE GENOMIC DNA]</scope>
</reference>
<gene>
    <name evidence="1" type="ORF">BQ8482_380179</name>
</gene>
<accession>A0A2P9AS63</accession>
<name>A0A2P9AS63_9HYPH</name>
<dbReference type="Proteomes" id="UP000245698">
    <property type="component" value="Unassembled WGS sequence"/>
</dbReference>
<sequence length="25" mass="2579">MVISLIIGNSLGYVSEKVTAAVVKS</sequence>
<proteinExistence type="predicted"/>